<keyword evidence="1" id="KW-0560">Oxidoreductase</keyword>
<feature type="domain" description="Opine dehydrogenase" evidence="3">
    <location>
        <begin position="190"/>
        <end position="333"/>
    </location>
</feature>
<evidence type="ECO:0000259" key="3">
    <source>
        <dbReference type="Pfam" id="PF02317"/>
    </source>
</evidence>
<dbReference type="InterPro" id="IPR013328">
    <property type="entry name" value="6PGD_dom2"/>
</dbReference>
<dbReference type="GO" id="GO:0016616">
    <property type="term" value="F:oxidoreductase activity, acting on the CH-OH group of donors, NAD or NADP as acceptor"/>
    <property type="evidence" value="ECO:0007669"/>
    <property type="project" value="InterPro"/>
</dbReference>
<organism evidence="4 5">
    <name type="scientific">Caminicella sporogenes DSM 14501</name>
    <dbReference type="NCBI Taxonomy" id="1121266"/>
    <lineage>
        <taxon>Bacteria</taxon>
        <taxon>Bacillati</taxon>
        <taxon>Bacillota</taxon>
        <taxon>Clostridia</taxon>
        <taxon>Peptostreptococcales</taxon>
        <taxon>Caminicellaceae</taxon>
        <taxon>Caminicella</taxon>
    </lineage>
</organism>
<dbReference type="STRING" id="1121266.SAMN02745883_01626"/>
<dbReference type="Pfam" id="PF01210">
    <property type="entry name" value="NAD_Gly3P_dh_N"/>
    <property type="match status" value="1"/>
</dbReference>
<evidence type="ECO:0000259" key="2">
    <source>
        <dbReference type="Pfam" id="PF01210"/>
    </source>
</evidence>
<dbReference type="Gene3D" id="3.40.50.720">
    <property type="entry name" value="NAD(P)-binding Rossmann-like Domain"/>
    <property type="match status" value="1"/>
</dbReference>
<dbReference type="GO" id="GO:0046168">
    <property type="term" value="P:glycerol-3-phosphate catabolic process"/>
    <property type="evidence" value="ECO:0007669"/>
    <property type="project" value="InterPro"/>
</dbReference>
<dbReference type="InterPro" id="IPR036291">
    <property type="entry name" value="NAD(P)-bd_dom_sf"/>
</dbReference>
<dbReference type="InterPro" id="IPR003421">
    <property type="entry name" value="Opine_DH"/>
</dbReference>
<dbReference type="GO" id="GO:0051287">
    <property type="term" value="F:NAD binding"/>
    <property type="evidence" value="ECO:0007669"/>
    <property type="project" value="InterPro"/>
</dbReference>
<feature type="domain" description="Glycerol-3-phosphate dehydrogenase NAD-dependent N-terminal" evidence="2">
    <location>
        <begin position="11"/>
        <end position="109"/>
    </location>
</feature>
<dbReference type="Pfam" id="PF02317">
    <property type="entry name" value="Octopine_DH"/>
    <property type="match status" value="1"/>
</dbReference>
<evidence type="ECO:0000313" key="4">
    <source>
        <dbReference type="EMBL" id="SHK24143.1"/>
    </source>
</evidence>
<dbReference type="InterPro" id="IPR011128">
    <property type="entry name" value="G3P_DH_NAD-dep_N"/>
</dbReference>
<dbReference type="PANTHER" id="PTHR38015">
    <property type="entry name" value="BLR6086 PROTEIN"/>
    <property type="match status" value="1"/>
</dbReference>
<dbReference type="EMBL" id="FRAJ01000012">
    <property type="protein sequence ID" value="SHK24143.1"/>
    <property type="molecule type" value="Genomic_DNA"/>
</dbReference>
<dbReference type="InterPro" id="IPR051729">
    <property type="entry name" value="Opine/Lysopine_DH"/>
</dbReference>
<gene>
    <name evidence="4" type="ORF">SAMN02745883_01626</name>
</gene>
<keyword evidence="5" id="KW-1185">Reference proteome</keyword>
<reference evidence="4 5" key="1">
    <citation type="submission" date="2016-11" db="EMBL/GenBank/DDBJ databases">
        <authorList>
            <person name="Jaros S."/>
            <person name="Januszkiewicz K."/>
            <person name="Wedrychowicz H."/>
        </authorList>
    </citation>
    <scope>NUCLEOTIDE SEQUENCE [LARGE SCALE GENOMIC DNA]</scope>
    <source>
        <strain evidence="4 5">DSM 14501</strain>
    </source>
</reference>
<dbReference type="AlphaFoldDB" id="A0A1M6QVK1"/>
<dbReference type="SUPFAM" id="SSF51735">
    <property type="entry name" value="NAD(P)-binding Rossmann-fold domains"/>
    <property type="match status" value="1"/>
</dbReference>
<proteinExistence type="predicted"/>
<evidence type="ECO:0000256" key="1">
    <source>
        <dbReference type="ARBA" id="ARBA00023002"/>
    </source>
</evidence>
<sequence>MRIIGKIFPKFAVIGAGNGGLAFAGYLASQGYVVNLYNRTVENIKAIIETREIVLRGAINATGALHVVTNDIKEAIENVDVIMIVVPASAHRIIAKKMAPYLRDGQIIVLNPGRTGGALEFRNTIREMGINTRVTVAEAQTLLYACRKIDERTINIFSVKNEVSLAALPATRTRKVINILAHAFKQFVPAKNVLETSFNNIGAIFHPAPTLLNSGRIEMNENFQYYIEGISPSIARILEEMDRERIEVGRRLGIDVITTLKWLEQSYGTKANNLYEAIQETRAYRGIMAPSRIDNRYIFEDVPASLVPISSIGKMLGVPTPTIDAIINLACAAQDINYWEIGRTVKSLGIEGKTPKDIRRMVMEEEMSVLEYVEGEVV</sequence>
<dbReference type="Gene3D" id="1.10.1040.10">
    <property type="entry name" value="N-(1-d-carboxylethyl)-l-norvaline Dehydrogenase, domain 2"/>
    <property type="match status" value="1"/>
</dbReference>
<evidence type="ECO:0000313" key="5">
    <source>
        <dbReference type="Proteomes" id="UP000184082"/>
    </source>
</evidence>
<name>A0A1M6QVK1_9FIRM</name>
<dbReference type="InterPro" id="IPR008927">
    <property type="entry name" value="6-PGluconate_DH-like_C_sf"/>
</dbReference>
<protein>
    <submittedName>
        <fullName evidence="4">Opine dehydrogenase</fullName>
    </submittedName>
</protein>
<dbReference type="SUPFAM" id="SSF48179">
    <property type="entry name" value="6-phosphogluconate dehydrogenase C-terminal domain-like"/>
    <property type="match status" value="1"/>
</dbReference>
<accession>A0A1M6QVK1</accession>
<dbReference type="PANTHER" id="PTHR38015:SF1">
    <property type="entry name" value="OPINE DEHYDROGENASE DOMAIN-CONTAINING PROTEIN"/>
    <property type="match status" value="1"/>
</dbReference>
<dbReference type="RefSeq" id="WP_072967413.1">
    <property type="nucleotide sequence ID" value="NZ_FRAJ01000012.1"/>
</dbReference>
<dbReference type="Proteomes" id="UP000184082">
    <property type="component" value="Unassembled WGS sequence"/>
</dbReference>